<organism evidence="2">
    <name type="scientific">mine drainage metagenome</name>
    <dbReference type="NCBI Taxonomy" id="410659"/>
    <lineage>
        <taxon>unclassified sequences</taxon>
        <taxon>metagenomes</taxon>
        <taxon>ecological metagenomes</taxon>
    </lineage>
</organism>
<evidence type="ECO:0000259" key="1">
    <source>
        <dbReference type="Pfam" id="PF26553"/>
    </source>
</evidence>
<name>T1ACB8_9ZZZZ</name>
<feature type="domain" description="MTH-967-like PD-(D/E)XK" evidence="1">
    <location>
        <begin position="9"/>
        <end position="91"/>
    </location>
</feature>
<dbReference type="Pfam" id="PF26553">
    <property type="entry name" value="PDDEXK_19"/>
    <property type="match status" value="1"/>
</dbReference>
<reference evidence="2" key="1">
    <citation type="submission" date="2013-08" db="EMBL/GenBank/DDBJ databases">
        <authorList>
            <person name="Mendez C."/>
            <person name="Richter M."/>
            <person name="Ferrer M."/>
            <person name="Sanchez J."/>
        </authorList>
    </citation>
    <scope>NUCLEOTIDE SEQUENCE</scope>
</reference>
<gene>
    <name evidence="2" type="ORF">B1B_15323</name>
</gene>
<protein>
    <submittedName>
        <fullName evidence="2">Transcriptional regulator, XRE family</fullName>
    </submittedName>
</protein>
<dbReference type="EMBL" id="AUZY01010192">
    <property type="protein sequence ID" value="EQD39505.1"/>
    <property type="molecule type" value="Genomic_DNA"/>
</dbReference>
<accession>T1ACB8</accession>
<reference evidence="2" key="2">
    <citation type="journal article" date="2014" name="ISME J.">
        <title>Microbial stratification in low pH oxic and suboxic macroscopic growths along an acid mine drainage.</title>
        <authorList>
            <person name="Mendez-Garcia C."/>
            <person name="Mesa V."/>
            <person name="Sprenger R.R."/>
            <person name="Richter M."/>
            <person name="Diez M.S."/>
            <person name="Solano J."/>
            <person name="Bargiela R."/>
            <person name="Golyshina O.V."/>
            <person name="Manteca A."/>
            <person name="Ramos J.L."/>
            <person name="Gallego J.R."/>
            <person name="Llorente I."/>
            <person name="Martins Dos Santos V.A."/>
            <person name="Jensen O.N."/>
            <person name="Pelaez A.I."/>
            <person name="Sanchez J."/>
            <person name="Ferrer M."/>
        </authorList>
    </citation>
    <scope>NUCLEOTIDE SEQUENCE</scope>
</reference>
<feature type="non-terminal residue" evidence="2">
    <location>
        <position position="91"/>
    </location>
</feature>
<evidence type="ECO:0000313" key="2">
    <source>
        <dbReference type="EMBL" id="EQD39505.1"/>
    </source>
</evidence>
<sequence>MPLFTDRESGLRGVTRLLERAGFYLFDLHHVRPTPFDLIARRDSTLLLIKVLKNVDALDPQDATLLRTLAEALGAVPLVVGRATGARALQD</sequence>
<dbReference type="InterPro" id="IPR059051">
    <property type="entry name" value="MTH_967_PDDEXK"/>
</dbReference>
<comment type="caution">
    <text evidence="2">The sequence shown here is derived from an EMBL/GenBank/DDBJ whole genome shotgun (WGS) entry which is preliminary data.</text>
</comment>
<proteinExistence type="predicted"/>
<dbReference type="AlphaFoldDB" id="T1ACB8"/>